<reference evidence="2" key="1">
    <citation type="journal article" date="2023" name="Insect Mol. Biol.">
        <title>Genome sequencing provides insights into the evolution of gene families encoding plant cell wall-degrading enzymes in longhorned beetles.</title>
        <authorList>
            <person name="Shin N.R."/>
            <person name="Okamura Y."/>
            <person name="Kirsch R."/>
            <person name="Pauchet Y."/>
        </authorList>
    </citation>
    <scope>NUCLEOTIDE SEQUENCE</scope>
    <source>
        <strain evidence="2">MMC_N1</strain>
    </source>
</reference>
<sequence length="240" mass="26524">MLGKTAATSELNIILTVTLPSFKIKRLFKTYLKPFATSVQPPPSFQVPLPACPLAPLIMGLLGTAGILATGVCLVLAALCRRHYGRPCRRPDNGTKHVPMEAVIAADDLIVDGSITGVRTPLTPEQVIMAEPTRNCNSIEGSDPDIIRNQYERRPMGFMKVYEPPGSREEEDLEDEGEEYDFRHVAKETQNPNQTVYRSLQRPSRNSPVIPAIPGTQTLSHKYRGPEVVTTSNRIQESCI</sequence>
<proteinExistence type="predicted"/>
<keyword evidence="1" id="KW-1133">Transmembrane helix</keyword>
<accession>A0ABQ9JW54</accession>
<dbReference type="Proteomes" id="UP001162164">
    <property type="component" value="Unassembled WGS sequence"/>
</dbReference>
<keyword evidence="1" id="KW-0472">Membrane</keyword>
<dbReference type="EMBL" id="JAPWTJ010000162">
    <property type="protein sequence ID" value="KAJ8981819.1"/>
    <property type="molecule type" value="Genomic_DNA"/>
</dbReference>
<feature type="transmembrane region" description="Helical" evidence="1">
    <location>
        <begin position="57"/>
        <end position="80"/>
    </location>
</feature>
<evidence type="ECO:0000256" key="1">
    <source>
        <dbReference type="SAM" id="Phobius"/>
    </source>
</evidence>
<gene>
    <name evidence="2" type="ORF">NQ317_007405</name>
</gene>
<name>A0ABQ9JW54_9CUCU</name>
<evidence type="ECO:0000313" key="2">
    <source>
        <dbReference type="EMBL" id="KAJ8981819.1"/>
    </source>
</evidence>
<organism evidence="2 3">
    <name type="scientific">Molorchus minor</name>
    <dbReference type="NCBI Taxonomy" id="1323400"/>
    <lineage>
        <taxon>Eukaryota</taxon>
        <taxon>Metazoa</taxon>
        <taxon>Ecdysozoa</taxon>
        <taxon>Arthropoda</taxon>
        <taxon>Hexapoda</taxon>
        <taxon>Insecta</taxon>
        <taxon>Pterygota</taxon>
        <taxon>Neoptera</taxon>
        <taxon>Endopterygota</taxon>
        <taxon>Coleoptera</taxon>
        <taxon>Polyphaga</taxon>
        <taxon>Cucujiformia</taxon>
        <taxon>Chrysomeloidea</taxon>
        <taxon>Cerambycidae</taxon>
        <taxon>Lamiinae</taxon>
        <taxon>Monochamini</taxon>
        <taxon>Molorchus</taxon>
    </lineage>
</organism>
<keyword evidence="1" id="KW-0812">Transmembrane</keyword>
<comment type="caution">
    <text evidence="2">The sequence shown here is derived from an EMBL/GenBank/DDBJ whole genome shotgun (WGS) entry which is preliminary data.</text>
</comment>
<evidence type="ECO:0000313" key="3">
    <source>
        <dbReference type="Proteomes" id="UP001162164"/>
    </source>
</evidence>
<protein>
    <submittedName>
        <fullName evidence="2">Uncharacterized protein</fullName>
    </submittedName>
</protein>
<keyword evidence="3" id="KW-1185">Reference proteome</keyword>